<accession>U5YQ07</accession>
<organism evidence="2">
    <name type="scientific">Lentzea sp. NRRL S-836</name>
    <dbReference type="NCBI Taxonomy" id="1415540"/>
    <lineage>
        <taxon>Bacteria</taxon>
        <taxon>Bacillati</taxon>
        <taxon>Actinomycetota</taxon>
        <taxon>Actinomycetes</taxon>
        <taxon>Pseudonocardiales</taxon>
        <taxon>Pseudonocardiaceae</taxon>
        <taxon>Lentzea</taxon>
    </lineage>
</organism>
<dbReference type="EMBL" id="KF386879">
    <property type="protein sequence ID" value="AGZ94458.1"/>
    <property type="molecule type" value="Genomic_DNA"/>
</dbReference>
<proteinExistence type="predicted"/>
<feature type="signal peptide" evidence="1">
    <location>
        <begin position="1"/>
        <end position="18"/>
    </location>
</feature>
<evidence type="ECO:0000313" key="2">
    <source>
        <dbReference type="EMBL" id="AGZ94458.1"/>
    </source>
</evidence>
<keyword evidence="1" id="KW-0732">Signal</keyword>
<reference evidence="2" key="1">
    <citation type="journal article" date="2013" name="Proc. Natl. Acad. Sci. U.S.A.">
        <title>Diversity and abundance of phosphonate biosynthetic genes in nature.</title>
        <authorList>
            <person name="Yu X."/>
            <person name="Doroghazi J.R."/>
            <person name="Janga S.C."/>
            <person name="Zhang J.K."/>
            <person name="Circello B."/>
            <person name="Griffin B.M."/>
            <person name="Labeda D.P."/>
            <person name="Metcalf W.W."/>
        </authorList>
    </citation>
    <scope>NUCLEOTIDE SEQUENCE</scope>
    <source>
        <strain evidence="2">NRRL S-836</strain>
    </source>
</reference>
<sequence>MYSHVIAAVAVASAAALAAPLPATAAAHCPPAPESCVDTDLTLDRLPSVGESATATLRIRPKAAVERAQLTVRLPAGLRLTDRGGLPAPRESGLGSIAEQTVDLTTARTLRFTVTAQQSGPAQVEATVRTDAQLRPARAAATLTVGARPGASTTGTDGVDLAAVSRTGVQTTQAAANQVCAKGSYSHATPSGTWRPVRNAGVAVEGRATAGSPVVTYASGLTGVQDGSYRLCFPASAALSQLWVRFTADSGLWQVRPFTTSDAYRSYTAAKTSVAVGTEVDFGVTVPADFQMRGWRAFDTITRLWGEHGKSRCWTSAETGSCRKLSIWWAADSAVYAHWDNSVAIPDRHVELAAADPESEHLVIHEAAHGLMDMLHKGWWPSSDCPDKHLPNRVTGSKCGWTEGFANAVAGYVMRDGKYVYVGGVEIDLMNTRWFDPSQAPSATNLENGDQVEARVAGALITLWRQVDGGPVPTFESLIGNRTSTLREWFLTRRPDAGLDVSAATRDLVYRHTIDYRSA</sequence>
<dbReference type="AlphaFoldDB" id="U5YQ07"/>
<evidence type="ECO:0000256" key="1">
    <source>
        <dbReference type="SAM" id="SignalP"/>
    </source>
</evidence>
<name>U5YQ07_9PSEU</name>
<feature type="chain" id="PRO_5039682924" evidence="1">
    <location>
        <begin position="19"/>
        <end position="519"/>
    </location>
</feature>
<protein>
    <submittedName>
        <fullName evidence="2">Mycolysin</fullName>
    </submittedName>
</protein>